<proteinExistence type="predicted"/>
<keyword evidence="1" id="KW-0472">Membrane</keyword>
<keyword evidence="1" id="KW-1133">Transmembrane helix</keyword>
<protein>
    <submittedName>
        <fullName evidence="2">Uncharacterized protein</fullName>
    </submittedName>
</protein>
<organism evidence="2 3">
    <name type="scientific">Haemophilus haemolyticus</name>
    <dbReference type="NCBI Taxonomy" id="726"/>
    <lineage>
        <taxon>Bacteria</taxon>
        <taxon>Pseudomonadati</taxon>
        <taxon>Pseudomonadota</taxon>
        <taxon>Gammaproteobacteria</taxon>
        <taxon>Pasteurellales</taxon>
        <taxon>Pasteurellaceae</taxon>
        <taxon>Haemophilus</taxon>
    </lineage>
</organism>
<dbReference type="EMBL" id="SDPI01000013">
    <property type="protein sequence ID" value="TPH00752.1"/>
    <property type="molecule type" value="Genomic_DNA"/>
</dbReference>
<sequence length="143" mass="16678">MRNLLCNLLILFMSFVTFRDLFVGLCFIVFLLLPRLIIGSDIPYWLIGILVNGIPLGLVLLHKWGVRKYQQTLDNFAYIPSMMCIAVLTTLGSFSKEELIEFGFKFLLTESSWSYFVLKLSFFFWSLTLLPVVLDKFFKKNQK</sequence>
<comment type="caution">
    <text evidence="2">The sequence shown here is derived from an EMBL/GenBank/DDBJ whole genome shotgun (WGS) entry which is preliminary data.</text>
</comment>
<keyword evidence="1" id="KW-0812">Transmembrane</keyword>
<dbReference type="Proteomes" id="UP000318695">
    <property type="component" value="Unassembled WGS sequence"/>
</dbReference>
<reference evidence="2 3" key="1">
    <citation type="submission" date="2019-01" db="EMBL/GenBank/DDBJ databases">
        <title>Comparative genomic analysis identifies haemin-independent Haemophilus haemolyticus: a formal re-classification of Haemophilus intermedius.</title>
        <authorList>
            <person name="Harris T.M."/>
            <person name="Price E.P."/>
            <person name="Sarovich D.S."/>
            <person name="Norskov-Lauritsen N."/>
            <person name="Beissbarth J."/>
            <person name="Chang A.B."/>
            <person name="Smith-Vaughan H.C."/>
        </authorList>
    </citation>
    <scope>NUCLEOTIDE SEQUENCE [LARGE SCALE GENOMIC DNA]</scope>
    <source>
        <strain evidence="2 3">CCUG 30218</strain>
    </source>
</reference>
<feature type="transmembrane region" description="Helical" evidence="1">
    <location>
        <begin position="21"/>
        <end position="38"/>
    </location>
</feature>
<feature type="transmembrane region" description="Helical" evidence="1">
    <location>
        <begin position="44"/>
        <end position="64"/>
    </location>
</feature>
<evidence type="ECO:0000313" key="2">
    <source>
        <dbReference type="EMBL" id="TPH00752.1"/>
    </source>
</evidence>
<accession>A0A502JM65</accession>
<feature type="transmembrane region" description="Helical" evidence="1">
    <location>
        <begin position="115"/>
        <end position="134"/>
    </location>
</feature>
<evidence type="ECO:0000313" key="3">
    <source>
        <dbReference type="Proteomes" id="UP000318695"/>
    </source>
</evidence>
<feature type="transmembrane region" description="Helical" evidence="1">
    <location>
        <begin position="76"/>
        <end position="95"/>
    </location>
</feature>
<dbReference type="AlphaFoldDB" id="A0A502JM65"/>
<evidence type="ECO:0000256" key="1">
    <source>
        <dbReference type="SAM" id="Phobius"/>
    </source>
</evidence>
<gene>
    <name evidence="2" type="ORF">EUX54_04305</name>
</gene>
<name>A0A502JM65_HAEHA</name>